<dbReference type="AlphaFoldDB" id="A0A183U7P5"/>
<evidence type="ECO:0000256" key="1">
    <source>
        <dbReference type="SAM" id="Phobius"/>
    </source>
</evidence>
<accession>A0A183U7P5</accession>
<proteinExistence type="predicted"/>
<reference evidence="4" key="1">
    <citation type="submission" date="2016-06" db="UniProtKB">
        <authorList>
            <consortium name="WormBaseParasite"/>
        </authorList>
    </citation>
    <scope>IDENTIFICATION</scope>
</reference>
<organism evidence="3 4">
    <name type="scientific">Toxocara canis</name>
    <name type="common">Canine roundworm</name>
    <dbReference type="NCBI Taxonomy" id="6265"/>
    <lineage>
        <taxon>Eukaryota</taxon>
        <taxon>Metazoa</taxon>
        <taxon>Ecdysozoa</taxon>
        <taxon>Nematoda</taxon>
        <taxon>Chromadorea</taxon>
        <taxon>Rhabditida</taxon>
        <taxon>Spirurina</taxon>
        <taxon>Ascaridomorpha</taxon>
        <taxon>Ascaridoidea</taxon>
        <taxon>Toxocaridae</taxon>
        <taxon>Toxocara</taxon>
    </lineage>
</organism>
<dbReference type="WBParaSite" id="TCNE_0000451501-mRNA-1">
    <property type="protein sequence ID" value="TCNE_0000451501-mRNA-1"/>
    <property type="gene ID" value="TCNE_0000451501"/>
</dbReference>
<keyword evidence="1" id="KW-0812">Transmembrane</keyword>
<feature type="transmembrane region" description="Helical" evidence="1">
    <location>
        <begin position="26"/>
        <end position="59"/>
    </location>
</feature>
<keyword evidence="1" id="KW-0472">Membrane</keyword>
<evidence type="ECO:0000313" key="4">
    <source>
        <dbReference type="WBParaSite" id="TCNE_0000451501-mRNA-1"/>
    </source>
</evidence>
<sequence length="88" mass="9801">MESISDLRMLPGPVGGELLTAQTFKLLINLIFLGTVEFACLLVYMSAFLVFAIVTAVSWDNFRALLCCRVQVMDEAGEVFFSIGRRFS</sequence>
<gene>
    <name evidence="2" type="ORF">TCNE_LOCUS4515</name>
</gene>
<protein>
    <submittedName>
        <fullName evidence="4">Inner membrane protein</fullName>
    </submittedName>
</protein>
<keyword evidence="1" id="KW-1133">Transmembrane helix</keyword>
<dbReference type="Proteomes" id="UP000050794">
    <property type="component" value="Unassembled WGS sequence"/>
</dbReference>
<keyword evidence="3" id="KW-1185">Reference proteome</keyword>
<dbReference type="EMBL" id="UYWY01007799">
    <property type="protein sequence ID" value="VDM30466.1"/>
    <property type="molecule type" value="Genomic_DNA"/>
</dbReference>
<evidence type="ECO:0000313" key="2">
    <source>
        <dbReference type="EMBL" id="VDM30466.1"/>
    </source>
</evidence>
<evidence type="ECO:0000313" key="3">
    <source>
        <dbReference type="Proteomes" id="UP000050794"/>
    </source>
</evidence>
<name>A0A183U7P5_TOXCA</name>
<reference evidence="2 3" key="2">
    <citation type="submission" date="2018-11" db="EMBL/GenBank/DDBJ databases">
        <authorList>
            <consortium name="Pathogen Informatics"/>
        </authorList>
    </citation>
    <scope>NUCLEOTIDE SEQUENCE [LARGE SCALE GENOMIC DNA]</scope>
</reference>